<keyword evidence="2" id="KW-0472">Membrane</keyword>
<evidence type="ECO:0000313" key="3">
    <source>
        <dbReference type="EMBL" id="KUM25923.1"/>
    </source>
</evidence>
<feature type="transmembrane region" description="Helical" evidence="2">
    <location>
        <begin position="61"/>
        <end position="83"/>
    </location>
</feature>
<name>A0A117N363_RHILI</name>
<sequence length="185" mass="19885">MFLDLILCRHRRAAVTAELVGNVEWISRFVAGGLTMLWISGIGFLLLYQATEPEKVQNPKIWAKIIIVAILTLNGLAIHRLVLPFLRERIGSPLLSGIQPAKKTALIACGAISGVSWTIPVVLGAAPQLNFVVPCSVILAAYLLVLAQAFLIGAIAMRERREPAPQSCTGLPDEAMDAAPSHSQA</sequence>
<dbReference type="EMBL" id="LPWA01000111">
    <property type="protein sequence ID" value="KUM25923.1"/>
    <property type="molecule type" value="Genomic_DNA"/>
</dbReference>
<feature type="transmembrane region" description="Helical" evidence="2">
    <location>
        <begin position="131"/>
        <end position="157"/>
    </location>
</feature>
<evidence type="ECO:0000313" key="4">
    <source>
        <dbReference type="Proteomes" id="UP000053176"/>
    </source>
</evidence>
<dbReference type="AlphaFoldDB" id="A0A117N363"/>
<gene>
    <name evidence="3" type="ORF">AU467_24070</name>
</gene>
<accession>A0A117N363</accession>
<dbReference type="Proteomes" id="UP000053176">
    <property type="component" value="Unassembled WGS sequence"/>
</dbReference>
<evidence type="ECO:0000256" key="1">
    <source>
        <dbReference type="SAM" id="MobiDB-lite"/>
    </source>
</evidence>
<proteinExistence type="predicted"/>
<comment type="caution">
    <text evidence="3">The sequence shown here is derived from an EMBL/GenBank/DDBJ whole genome shotgun (WGS) entry which is preliminary data.</text>
</comment>
<keyword evidence="2" id="KW-0812">Transmembrane</keyword>
<reference evidence="3 4" key="1">
    <citation type="submission" date="2015-12" db="EMBL/GenBank/DDBJ databases">
        <title>Draft genome sequence of Mesorhizobium sp. UFLA 01-765, a multitolerant efficient symbiont and plant-growth promoting strain isolated from Zn-mining soil using Leucaena leucocephala as a trap plant.</title>
        <authorList>
            <person name="Rangel W.M."/>
            <person name="Thijs S."/>
            <person name="Longatti S.M."/>
            <person name="Moreira F.M."/>
            <person name="Weyens N."/>
            <person name="Vangronsveld J."/>
            <person name="Van Hamme J.D."/>
            <person name="Bottos E.M."/>
            <person name="Rineau F."/>
        </authorList>
    </citation>
    <scope>NUCLEOTIDE SEQUENCE [LARGE SCALE GENOMIC DNA]</scope>
    <source>
        <strain evidence="3 4">UFLA 01-765</strain>
    </source>
</reference>
<evidence type="ECO:0000256" key="2">
    <source>
        <dbReference type="SAM" id="Phobius"/>
    </source>
</evidence>
<feature type="region of interest" description="Disordered" evidence="1">
    <location>
        <begin position="165"/>
        <end position="185"/>
    </location>
</feature>
<feature type="transmembrane region" description="Helical" evidence="2">
    <location>
        <begin position="104"/>
        <end position="125"/>
    </location>
</feature>
<protein>
    <submittedName>
        <fullName evidence="3">Uncharacterized protein</fullName>
    </submittedName>
</protein>
<organism evidence="3 4">
    <name type="scientific">Rhizobium loti</name>
    <name type="common">Mesorhizobium loti</name>
    <dbReference type="NCBI Taxonomy" id="381"/>
    <lineage>
        <taxon>Bacteria</taxon>
        <taxon>Pseudomonadati</taxon>
        <taxon>Pseudomonadota</taxon>
        <taxon>Alphaproteobacteria</taxon>
        <taxon>Hyphomicrobiales</taxon>
        <taxon>Phyllobacteriaceae</taxon>
        <taxon>Mesorhizobium</taxon>
    </lineage>
</organism>
<feature type="transmembrane region" description="Helical" evidence="2">
    <location>
        <begin position="29"/>
        <end position="49"/>
    </location>
</feature>
<keyword evidence="2" id="KW-1133">Transmembrane helix</keyword>